<evidence type="ECO:0000256" key="7">
    <source>
        <dbReference type="ARBA" id="ARBA00022989"/>
    </source>
</evidence>
<dbReference type="InterPro" id="IPR036259">
    <property type="entry name" value="MFS_trans_sf"/>
</dbReference>
<dbReference type="SUPFAM" id="SSF103473">
    <property type="entry name" value="MFS general substrate transporter"/>
    <property type="match status" value="1"/>
</dbReference>
<organism evidence="13 14">
    <name type="scientific">Pseudonocardia sulfidoxydans NBRC 16205</name>
    <dbReference type="NCBI Taxonomy" id="1223511"/>
    <lineage>
        <taxon>Bacteria</taxon>
        <taxon>Bacillati</taxon>
        <taxon>Actinomycetota</taxon>
        <taxon>Actinomycetes</taxon>
        <taxon>Pseudonocardiales</taxon>
        <taxon>Pseudonocardiaceae</taxon>
        <taxon>Pseudonocardia</taxon>
    </lineage>
</organism>
<feature type="transmembrane region" description="Helical" evidence="11">
    <location>
        <begin position="387"/>
        <end position="404"/>
    </location>
</feature>
<evidence type="ECO:0000256" key="9">
    <source>
        <dbReference type="ARBA" id="ARBA00037295"/>
    </source>
</evidence>
<keyword evidence="7 11" id="KW-1133">Transmembrane helix</keyword>
<dbReference type="Pfam" id="PF07690">
    <property type="entry name" value="MFS_1"/>
    <property type="match status" value="1"/>
</dbReference>
<dbReference type="RefSeq" id="WP_186817071.1">
    <property type="nucleotide sequence ID" value="NZ_BJVJ01000044.1"/>
</dbReference>
<feature type="transmembrane region" description="Helical" evidence="11">
    <location>
        <begin position="291"/>
        <end position="311"/>
    </location>
</feature>
<feature type="transmembrane region" description="Helical" evidence="11">
    <location>
        <begin position="71"/>
        <end position="90"/>
    </location>
</feature>
<gene>
    <name evidence="13" type="ORF">PSU4_39970</name>
</gene>
<reference evidence="13 14" key="1">
    <citation type="submission" date="2019-07" db="EMBL/GenBank/DDBJ databases">
        <title>Whole genome shotgun sequence of Pseudonocardia sulfidoxydans NBRC 16205.</title>
        <authorList>
            <person name="Hosoyama A."/>
            <person name="Uohara A."/>
            <person name="Ohji S."/>
            <person name="Ichikawa N."/>
        </authorList>
    </citation>
    <scope>NUCLEOTIDE SEQUENCE [LARGE SCALE GENOMIC DNA]</scope>
    <source>
        <strain evidence="13 14">NBRC 16205</strain>
    </source>
</reference>
<feature type="transmembrane region" description="Helical" evidence="11">
    <location>
        <begin position="42"/>
        <end position="64"/>
    </location>
</feature>
<dbReference type="GO" id="GO:0015293">
    <property type="term" value="F:symporter activity"/>
    <property type="evidence" value="ECO:0007669"/>
    <property type="project" value="UniProtKB-KW"/>
</dbReference>
<evidence type="ECO:0000259" key="12">
    <source>
        <dbReference type="PROSITE" id="PS50850"/>
    </source>
</evidence>
<feature type="transmembrane region" description="Helical" evidence="11">
    <location>
        <begin position="355"/>
        <end position="375"/>
    </location>
</feature>
<evidence type="ECO:0000313" key="13">
    <source>
        <dbReference type="EMBL" id="GEL25043.1"/>
    </source>
</evidence>
<feature type="transmembrane region" description="Helical" evidence="11">
    <location>
        <begin position="102"/>
        <end position="127"/>
    </location>
</feature>
<feature type="transmembrane region" description="Helical" evidence="11">
    <location>
        <begin position="224"/>
        <end position="247"/>
    </location>
</feature>
<dbReference type="InterPro" id="IPR020846">
    <property type="entry name" value="MFS_dom"/>
</dbReference>
<proteinExistence type="inferred from homology"/>
<keyword evidence="8 11" id="KW-0472">Membrane</keyword>
<dbReference type="FunFam" id="1.20.1250.20:FF:000001">
    <property type="entry name" value="Dicarboxylate MFS transporter"/>
    <property type="match status" value="1"/>
</dbReference>
<evidence type="ECO:0000256" key="6">
    <source>
        <dbReference type="ARBA" id="ARBA00022847"/>
    </source>
</evidence>
<keyword evidence="5 11" id="KW-0812">Transmembrane</keyword>
<dbReference type="PANTHER" id="PTHR43528">
    <property type="entry name" value="ALPHA-KETOGLUTARATE PERMEASE"/>
    <property type="match status" value="1"/>
</dbReference>
<dbReference type="Gene3D" id="1.20.1250.20">
    <property type="entry name" value="MFS general substrate transporter like domains"/>
    <property type="match status" value="2"/>
</dbReference>
<dbReference type="PROSITE" id="PS50850">
    <property type="entry name" value="MFS"/>
    <property type="match status" value="1"/>
</dbReference>
<feature type="transmembrane region" description="Helical" evidence="11">
    <location>
        <begin position="175"/>
        <end position="194"/>
    </location>
</feature>
<comment type="function">
    <text evidence="9">May be a proton symporter involved in the uptake of osmolytes such as proline and glycine betaine.</text>
</comment>
<keyword evidence="6" id="KW-0769">Symport</keyword>
<dbReference type="GO" id="GO:0005886">
    <property type="term" value="C:plasma membrane"/>
    <property type="evidence" value="ECO:0007669"/>
    <property type="project" value="UniProtKB-SubCell"/>
</dbReference>
<evidence type="ECO:0000313" key="14">
    <source>
        <dbReference type="Proteomes" id="UP000321685"/>
    </source>
</evidence>
<evidence type="ECO:0000256" key="8">
    <source>
        <dbReference type="ARBA" id="ARBA00023136"/>
    </source>
</evidence>
<feature type="transmembrane region" description="Helical" evidence="11">
    <location>
        <begin position="12"/>
        <end position="30"/>
    </location>
</feature>
<comment type="subcellular location">
    <subcellularLocation>
        <location evidence="1">Cell membrane</location>
        <topology evidence="1">Multi-pass membrane protein</topology>
    </subcellularLocation>
</comment>
<feature type="domain" description="Major facilitator superfamily (MFS) profile" evidence="12">
    <location>
        <begin position="1"/>
        <end position="408"/>
    </location>
</feature>
<feature type="transmembrane region" description="Helical" evidence="11">
    <location>
        <begin position="139"/>
        <end position="163"/>
    </location>
</feature>
<feature type="transmembrane region" description="Helical" evidence="11">
    <location>
        <begin position="259"/>
        <end position="279"/>
    </location>
</feature>
<evidence type="ECO:0000256" key="11">
    <source>
        <dbReference type="SAM" id="Phobius"/>
    </source>
</evidence>
<name>A0A511DL95_9PSEU</name>
<dbReference type="PANTHER" id="PTHR43528:SF1">
    <property type="entry name" value="ALPHA-KETOGLUTARATE PERMEASE"/>
    <property type="match status" value="1"/>
</dbReference>
<evidence type="ECO:0000256" key="5">
    <source>
        <dbReference type="ARBA" id="ARBA00022692"/>
    </source>
</evidence>
<comment type="similarity">
    <text evidence="2">Belongs to the major facilitator superfamily. Metabolite:H+ Symporter (MHS) family (TC 2.A.1.6) family.</text>
</comment>
<dbReference type="EMBL" id="BJVJ01000044">
    <property type="protein sequence ID" value="GEL25043.1"/>
    <property type="molecule type" value="Genomic_DNA"/>
</dbReference>
<protein>
    <recommendedName>
        <fullName evidence="10">Putative proline/betaine transporter</fullName>
    </recommendedName>
</protein>
<evidence type="ECO:0000256" key="4">
    <source>
        <dbReference type="ARBA" id="ARBA00022475"/>
    </source>
</evidence>
<keyword evidence="3" id="KW-0813">Transport</keyword>
<accession>A0A511DL95</accession>
<evidence type="ECO:0000256" key="1">
    <source>
        <dbReference type="ARBA" id="ARBA00004651"/>
    </source>
</evidence>
<evidence type="ECO:0000256" key="3">
    <source>
        <dbReference type="ARBA" id="ARBA00022448"/>
    </source>
</evidence>
<evidence type="ECO:0000256" key="2">
    <source>
        <dbReference type="ARBA" id="ARBA00008240"/>
    </source>
</evidence>
<dbReference type="Proteomes" id="UP000321685">
    <property type="component" value="Unassembled WGS sequence"/>
</dbReference>
<dbReference type="InterPro" id="IPR051084">
    <property type="entry name" value="H+-coupled_symporters"/>
</dbReference>
<evidence type="ECO:0000256" key="10">
    <source>
        <dbReference type="ARBA" id="ARBA00039918"/>
    </source>
</evidence>
<keyword evidence="14" id="KW-1185">Reference proteome</keyword>
<dbReference type="AlphaFoldDB" id="A0A511DL95"/>
<sequence>MVGAGIGNAVEWFDFAVYGLMAVTMAKLFFPSTSEASSLLTTFAVFGIAFFLRPLGGVVFGIIGDRIGRRATLSIAILIMCGCTALIGVLPTHATAGVVASILLVACRLGQGFAAGGEFAGAAAFLVEHAPRKKRGLFSSFLVVSTSVGLLLALGVVTVVSVWTGPAFEQWGWRLPFLLALPLGLIGLFIRLRLEDTPAFQELQENNDIETRPLRTCFSEHGRVMLAVFLGVIPTAVGFYILFTYLPTYIQQTTQLGRTVALITNSVAVVVCALCLPLFGSLSDRIGRRRVLQIGAAGFVVMPVPALMLASSGSISGAVVGQILLALPMAASASMTAAILVENFPPAVRYTGGSVLYNGAQVIFGATAPYVAILITVQTGSTTAPGFYIAGLCLISLIGVTLFLRETRTTDPAPTTASPVPDPA</sequence>
<feature type="transmembrane region" description="Helical" evidence="11">
    <location>
        <begin position="323"/>
        <end position="343"/>
    </location>
</feature>
<keyword evidence="4" id="KW-1003">Cell membrane</keyword>
<dbReference type="InterPro" id="IPR011701">
    <property type="entry name" value="MFS"/>
</dbReference>
<comment type="caution">
    <text evidence="13">The sequence shown here is derived from an EMBL/GenBank/DDBJ whole genome shotgun (WGS) entry which is preliminary data.</text>
</comment>